<accession>A0A9J6BD44</accession>
<protein>
    <submittedName>
        <fullName evidence="2">Uncharacterized protein</fullName>
    </submittedName>
</protein>
<reference evidence="2" key="1">
    <citation type="submission" date="2021-03" db="EMBL/GenBank/DDBJ databases">
        <title>Chromosome level genome of the anhydrobiotic midge Polypedilum vanderplanki.</title>
        <authorList>
            <person name="Yoshida Y."/>
            <person name="Kikawada T."/>
            <person name="Gusev O."/>
        </authorList>
    </citation>
    <scope>NUCLEOTIDE SEQUENCE</scope>
    <source>
        <strain evidence="2">NIAS01</strain>
        <tissue evidence="2">Whole body or cell culture</tissue>
    </source>
</reference>
<keyword evidence="3" id="KW-1185">Reference proteome</keyword>
<organism evidence="2 3">
    <name type="scientific">Polypedilum vanderplanki</name>
    <name type="common">Sleeping chironomid midge</name>
    <dbReference type="NCBI Taxonomy" id="319348"/>
    <lineage>
        <taxon>Eukaryota</taxon>
        <taxon>Metazoa</taxon>
        <taxon>Ecdysozoa</taxon>
        <taxon>Arthropoda</taxon>
        <taxon>Hexapoda</taxon>
        <taxon>Insecta</taxon>
        <taxon>Pterygota</taxon>
        <taxon>Neoptera</taxon>
        <taxon>Endopterygota</taxon>
        <taxon>Diptera</taxon>
        <taxon>Nematocera</taxon>
        <taxon>Chironomoidea</taxon>
        <taxon>Chironomidae</taxon>
        <taxon>Chironominae</taxon>
        <taxon>Polypedilum</taxon>
        <taxon>Polypedilum</taxon>
    </lineage>
</organism>
<dbReference type="AlphaFoldDB" id="A0A9J6BD44"/>
<name>A0A9J6BD44_POLVA</name>
<comment type="caution">
    <text evidence="2">The sequence shown here is derived from an EMBL/GenBank/DDBJ whole genome shotgun (WGS) entry which is preliminary data.</text>
</comment>
<dbReference type="EMBL" id="JADBJN010000004">
    <property type="protein sequence ID" value="KAG5667626.1"/>
    <property type="molecule type" value="Genomic_DNA"/>
</dbReference>
<keyword evidence="1" id="KW-0812">Transmembrane</keyword>
<evidence type="ECO:0000256" key="1">
    <source>
        <dbReference type="SAM" id="Phobius"/>
    </source>
</evidence>
<evidence type="ECO:0000313" key="2">
    <source>
        <dbReference type="EMBL" id="KAG5667626.1"/>
    </source>
</evidence>
<keyword evidence="1" id="KW-1133">Transmembrane helix</keyword>
<dbReference type="Proteomes" id="UP001107558">
    <property type="component" value="Chromosome 4"/>
</dbReference>
<feature type="transmembrane region" description="Helical" evidence="1">
    <location>
        <begin position="96"/>
        <end position="118"/>
    </location>
</feature>
<sequence>MNKVIAIFITITVSVNCSSRQQLLEVFYSTLHAALLEEYPNDEQRVICMMKKYREMNVDNNFFGFGVTLKVNQNLQQNIKEIEQICANAGVHNATFFIIIISFSLLVVVTCFGFYHFLKRK</sequence>
<evidence type="ECO:0000313" key="3">
    <source>
        <dbReference type="Proteomes" id="UP001107558"/>
    </source>
</evidence>
<keyword evidence="1" id="KW-0472">Membrane</keyword>
<proteinExistence type="predicted"/>
<gene>
    <name evidence="2" type="ORF">PVAND_015600</name>
</gene>